<evidence type="ECO:0000256" key="1">
    <source>
        <dbReference type="SAM" id="MobiDB-lite"/>
    </source>
</evidence>
<comment type="caution">
    <text evidence="3">The sequence shown here is derived from an EMBL/GenBank/DDBJ whole genome shotgun (WGS) entry which is preliminary data.</text>
</comment>
<evidence type="ECO:0000313" key="4">
    <source>
        <dbReference type="Proteomes" id="UP001162164"/>
    </source>
</evidence>
<feature type="region of interest" description="Disordered" evidence="1">
    <location>
        <begin position="149"/>
        <end position="240"/>
    </location>
</feature>
<protein>
    <recommendedName>
        <fullName evidence="2">XRCC4 coiled-coil domain-containing protein</fullName>
    </recommendedName>
</protein>
<dbReference type="Gene3D" id="1.20.5.370">
    <property type="match status" value="1"/>
</dbReference>
<feature type="compositionally biased region" description="Acidic residues" evidence="1">
    <location>
        <begin position="178"/>
        <end position="187"/>
    </location>
</feature>
<organism evidence="3 4">
    <name type="scientific">Molorchus minor</name>
    <dbReference type="NCBI Taxonomy" id="1323400"/>
    <lineage>
        <taxon>Eukaryota</taxon>
        <taxon>Metazoa</taxon>
        <taxon>Ecdysozoa</taxon>
        <taxon>Arthropoda</taxon>
        <taxon>Hexapoda</taxon>
        <taxon>Insecta</taxon>
        <taxon>Pterygota</taxon>
        <taxon>Neoptera</taxon>
        <taxon>Endopterygota</taxon>
        <taxon>Coleoptera</taxon>
        <taxon>Polyphaga</taxon>
        <taxon>Cucujiformia</taxon>
        <taxon>Chrysomeloidea</taxon>
        <taxon>Cerambycidae</taxon>
        <taxon>Lamiinae</taxon>
        <taxon>Monochamini</taxon>
        <taxon>Molorchus</taxon>
    </lineage>
</organism>
<dbReference type="SUPFAM" id="SSF58022">
    <property type="entry name" value="XRCC4, C-terminal oligomerization domain"/>
    <property type="match status" value="1"/>
</dbReference>
<evidence type="ECO:0000259" key="2">
    <source>
        <dbReference type="Pfam" id="PF21924"/>
    </source>
</evidence>
<dbReference type="InterPro" id="IPR014751">
    <property type="entry name" value="XRCC4-like_C"/>
</dbReference>
<keyword evidence="4" id="KW-1185">Reference proteome</keyword>
<gene>
    <name evidence="3" type="ORF">NQ317_003619</name>
</gene>
<reference evidence="3" key="1">
    <citation type="journal article" date="2023" name="Insect Mol. Biol.">
        <title>Genome sequencing provides insights into the evolution of gene families encoding plant cell wall-degrading enzymes in longhorned beetles.</title>
        <authorList>
            <person name="Shin N.R."/>
            <person name="Okamura Y."/>
            <person name="Kirsch R."/>
            <person name="Pauchet Y."/>
        </authorList>
    </citation>
    <scope>NUCLEOTIDE SEQUENCE</scope>
    <source>
        <strain evidence="3">MMC_N1</strain>
    </source>
</reference>
<dbReference type="Proteomes" id="UP001162164">
    <property type="component" value="Unassembled WGS sequence"/>
</dbReference>
<dbReference type="EMBL" id="JAPWTJ010000524">
    <property type="protein sequence ID" value="KAJ8977641.1"/>
    <property type="molecule type" value="Genomic_DNA"/>
</dbReference>
<feature type="compositionally biased region" description="Polar residues" evidence="1">
    <location>
        <begin position="218"/>
        <end position="230"/>
    </location>
</feature>
<dbReference type="PANTHER" id="PTHR28559">
    <property type="entry name" value="DNA REPAIR PROTEIN XRCC4"/>
    <property type="match status" value="1"/>
</dbReference>
<feature type="compositionally biased region" description="Polar residues" evidence="1">
    <location>
        <begin position="196"/>
        <end position="207"/>
    </location>
</feature>
<proteinExistence type="predicted"/>
<evidence type="ECO:0000313" key="3">
    <source>
        <dbReference type="EMBL" id="KAJ8977641.1"/>
    </source>
</evidence>
<dbReference type="InterPro" id="IPR010585">
    <property type="entry name" value="DNA_repair_prot_XRCC4"/>
</dbReference>
<accession>A0ABQ9JHG1</accession>
<sequence>MDTHFFKVIEGDEIHGTSFRINVEFKEDSFNLTVIQKLKAWFVTVDYSNCMENLVETFYTDRVNSLQRLTLIEEERYELQKVIVQLGLTLEFIKSKDSLETQLNEFINRKKTDEEELYSKFVLVLNEKKKRIQHLNELLATFRRGRPTLNPPVTVKKRTKKHEPALQIEPHLKKEISDSESEDDYNTDEEKEKKLQNLSNETLQGDLNDNRRIDDAIPSTSKCDIFSDNSPPRHLLSKKS</sequence>
<dbReference type="PANTHER" id="PTHR28559:SF1">
    <property type="entry name" value="DNA REPAIR PROTEIN XRCC4"/>
    <property type="match status" value="1"/>
</dbReference>
<feature type="domain" description="XRCC4 coiled-coil" evidence="2">
    <location>
        <begin position="95"/>
        <end position="135"/>
    </location>
</feature>
<dbReference type="InterPro" id="IPR053962">
    <property type="entry name" value="XRCC4_CC"/>
</dbReference>
<name>A0ABQ9JHG1_9CUCU</name>
<dbReference type="Pfam" id="PF21924">
    <property type="entry name" value="XRCC4_CC"/>
    <property type="match status" value="1"/>
</dbReference>